<evidence type="ECO:0000256" key="6">
    <source>
        <dbReference type="SAM" id="Phobius"/>
    </source>
</evidence>
<proteinExistence type="inferred from homology"/>
<feature type="transmembrane region" description="Helical" evidence="6">
    <location>
        <begin position="135"/>
        <end position="153"/>
    </location>
</feature>
<keyword evidence="9" id="KW-1185">Reference proteome</keyword>
<comment type="caution">
    <text evidence="8">The sequence shown here is derived from an EMBL/GenBank/DDBJ whole genome shotgun (WGS) entry which is preliminary data.</text>
</comment>
<sequence>MDRLSTTPPRAGFGLLQICLAGVLWGTGGLGVQVIRDEVPMSVLTISAWRMAIAAAVLLVVLLVLRQLPSLVALVRAHPSRVVLVGCGTAAYQALYFGSVVAVGVSVSTVVSLGLAPVLLTVAESLRHQTTPSRSQVLVLVVALTGLVLVSVAAGSHEPGPHPTLGVLLAVGSGATYAVTTVVGRSLTRATTPLTLTTATTTVGAVALMTCAAFGGSLTEGLGNPTASLTLVYLGVFTMALAYGLFYAGLRTVPGSAAVIATLLEPVTAAVVAAIWLDERLGAGGVVGTAFILLAVAGLGRKPAATTGVVSPAP</sequence>
<comment type="similarity">
    <text evidence="2">Belongs to the EamA transporter family.</text>
</comment>
<feature type="transmembrane region" description="Helical" evidence="6">
    <location>
        <begin position="77"/>
        <end position="95"/>
    </location>
</feature>
<keyword evidence="4 6" id="KW-1133">Transmembrane helix</keyword>
<dbReference type="InterPro" id="IPR050638">
    <property type="entry name" value="AA-Vitamin_Transporters"/>
</dbReference>
<dbReference type="RefSeq" id="WP_345529499.1">
    <property type="nucleotide sequence ID" value="NZ_BAABKN010000032.1"/>
</dbReference>
<organism evidence="8 9">
    <name type="scientific">Nocardioides endophyticus</name>
    <dbReference type="NCBI Taxonomy" id="1353775"/>
    <lineage>
        <taxon>Bacteria</taxon>
        <taxon>Bacillati</taxon>
        <taxon>Actinomycetota</taxon>
        <taxon>Actinomycetes</taxon>
        <taxon>Propionibacteriales</taxon>
        <taxon>Nocardioidaceae</taxon>
        <taxon>Nocardioides</taxon>
    </lineage>
</organism>
<comment type="subcellular location">
    <subcellularLocation>
        <location evidence="1">Membrane</location>
        <topology evidence="1">Multi-pass membrane protein</topology>
    </subcellularLocation>
</comment>
<dbReference type="Proteomes" id="UP001499882">
    <property type="component" value="Unassembled WGS sequence"/>
</dbReference>
<dbReference type="InterPro" id="IPR000620">
    <property type="entry name" value="EamA_dom"/>
</dbReference>
<feature type="transmembrane region" description="Helical" evidence="6">
    <location>
        <begin position="12"/>
        <end position="35"/>
    </location>
</feature>
<dbReference type="Pfam" id="PF00892">
    <property type="entry name" value="EamA"/>
    <property type="match status" value="2"/>
</dbReference>
<evidence type="ECO:0000256" key="1">
    <source>
        <dbReference type="ARBA" id="ARBA00004141"/>
    </source>
</evidence>
<evidence type="ECO:0000256" key="3">
    <source>
        <dbReference type="ARBA" id="ARBA00022692"/>
    </source>
</evidence>
<feature type="transmembrane region" description="Helical" evidence="6">
    <location>
        <begin position="283"/>
        <end position="300"/>
    </location>
</feature>
<dbReference type="SUPFAM" id="SSF103481">
    <property type="entry name" value="Multidrug resistance efflux transporter EmrE"/>
    <property type="match status" value="2"/>
</dbReference>
<protein>
    <submittedName>
        <fullName evidence="8">EamA family transporter</fullName>
    </submittedName>
</protein>
<reference evidence="9" key="1">
    <citation type="journal article" date="2019" name="Int. J. Syst. Evol. Microbiol.">
        <title>The Global Catalogue of Microorganisms (GCM) 10K type strain sequencing project: providing services to taxonomists for standard genome sequencing and annotation.</title>
        <authorList>
            <consortium name="The Broad Institute Genomics Platform"/>
            <consortium name="The Broad Institute Genome Sequencing Center for Infectious Disease"/>
            <person name="Wu L."/>
            <person name="Ma J."/>
        </authorList>
    </citation>
    <scope>NUCLEOTIDE SEQUENCE [LARGE SCALE GENOMIC DNA]</scope>
    <source>
        <strain evidence="9">JCM 18532</strain>
    </source>
</reference>
<feature type="transmembrane region" description="Helical" evidence="6">
    <location>
        <begin position="230"/>
        <end position="250"/>
    </location>
</feature>
<dbReference type="PANTHER" id="PTHR32322">
    <property type="entry name" value="INNER MEMBRANE TRANSPORTER"/>
    <property type="match status" value="1"/>
</dbReference>
<feature type="transmembrane region" description="Helical" evidence="6">
    <location>
        <begin position="196"/>
        <end position="218"/>
    </location>
</feature>
<feature type="transmembrane region" description="Helical" evidence="6">
    <location>
        <begin position="257"/>
        <end position="277"/>
    </location>
</feature>
<feature type="domain" description="EamA" evidence="7">
    <location>
        <begin position="165"/>
        <end position="299"/>
    </location>
</feature>
<dbReference type="InterPro" id="IPR037185">
    <property type="entry name" value="EmrE-like"/>
</dbReference>
<evidence type="ECO:0000313" key="9">
    <source>
        <dbReference type="Proteomes" id="UP001499882"/>
    </source>
</evidence>
<name>A0ABP8ZFZ9_9ACTN</name>
<evidence type="ECO:0000256" key="2">
    <source>
        <dbReference type="ARBA" id="ARBA00007362"/>
    </source>
</evidence>
<accession>A0ABP8ZFZ9</accession>
<evidence type="ECO:0000259" key="7">
    <source>
        <dbReference type="Pfam" id="PF00892"/>
    </source>
</evidence>
<keyword evidence="5 6" id="KW-0472">Membrane</keyword>
<gene>
    <name evidence="8" type="ORF">GCM10023350_46710</name>
</gene>
<feature type="domain" description="EamA" evidence="7">
    <location>
        <begin position="13"/>
        <end position="151"/>
    </location>
</feature>
<dbReference type="PANTHER" id="PTHR32322:SF2">
    <property type="entry name" value="EAMA DOMAIN-CONTAINING PROTEIN"/>
    <property type="match status" value="1"/>
</dbReference>
<evidence type="ECO:0000256" key="4">
    <source>
        <dbReference type="ARBA" id="ARBA00022989"/>
    </source>
</evidence>
<feature type="transmembrane region" description="Helical" evidence="6">
    <location>
        <begin position="165"/>
        <end position="184"/>
    </location>
</feature>
<keyword evidence="3 6" id="KW-0812">Transmembrane</keyword>
<feature type="transmembrane region" description="Helical" evidence="6">
    <location>
        <begin position="101"/>
        <end position="123"/>
    </location>
</feature>
<evidence type="ECO:0000256" key="5">
    <source>
        <dbReference type="ARBA" id="ARBA00023136"/>
    </source>
</evidence>
<evidence type="ECO:0000313" key="8">
    <source>
        <dbReference type="EMBL" id="GAA4755870.1"/>
    </source>
</evidence>
<dbReference type="EMBL" id="BAABKN010000032">
    <property type="protein sequence ID" value="GAA4755870.1"/>
    <property type="molecule type" value="Genomic_DNA"/>
</dbReference>
<feature type="transmembrane region" description="Helical" evidence="6">
    <location>
        <begin position="47"/>
        <end position="65"/>
    </location>
</feature>